<keyword evidence="4 8" id="KW-0862">Zinc</keyword>
<keyword evidence="9" id="KW-0732">Signal</keyword>
<feature type="binding site" evidence="8">
    <location>
        <position position="216"/>
    </location>
    <ligand>
        <name>Zn(2+)</name>
        <dbReference type="ChEBI" id="CHEBI:29105"/>
        <note>catalytic</note>
    </ligand>
</feature>
<evidence type="ECO:0000256" key="4">
    <source>
        <dbReference type="ARBA" id="ARBA00022833"/>
    </source>
</evidence>
<dbReference type="EnsemblMetazoa" id="XM_038207585.1">
    <property type="protein sequence ID" value="XP_038063513.1"/>
    <property type="gene ID" value="LOC119734219"/>
</dbReference>
<feature type="chain" id="PRO_5036711554" description="Peptidase M12B domain-containing protein" evidence="9">
    <location>
        <begin position="23"/>
        <end position="410"/>
    </location>
</feature>
<organism evidence="11 12">
    <name type="scientific">Patiria miniata</name>
    <name type="common">Bat star</name>
    <name type="synonym">Asterina miniata</name>
    <dbReference type="NCBI Taxonomy" id="46514"/>
    <lineage>
        <taxon>Eukaryota</taxon>
        <taxon>Metazoa</taxon>
        <taxon>Echinodermata</taxon>
        <taxon>Eleutherozoa</taxon>
        <taxon>Asterozoa</taxon>
        <taxon>Asteroidea</taxon>
        <taxon>Valvatacea</taxon>
        <taxon>Valvatida</taxon>
        <taxon>Asterinidae</taxon>
        <taxon>Patiria</taxon>
    </lineage>
</organism>
<evidence type="ECO:0000256" key="3">
    <source>
        <dbReference type="ARBA" id="ARBA00022801"/>
    </source>
</evidence>
<evidence type="ECO:0000256" key="2">
    <source>
        <dbReference type="ARBA" id="ARBA00022723"/>
    </source>
</evidence>
<sequence>MFLKDVSFFLLILHVTLNQVFSYRLSRIGKQQDIQHASNQRPKAGLHLSDPDVPIASPPRPISLDLLVAVDTSSYRYHGDDTEHYIMEMLNVAASLWQSTSLNAVVRLRVAKIHIVKENLVDLELTDHANLSLRRFCQWQRSYFMAKDGGKAQYDAALLITRIDIQIGGNYDATGIAYNNGVCDSQYQCALCEDKSPMVLSHTIAHEIGHLLGMRHDGDHNPCLDRVNIMSGYATTGHQTFIWSQCSQQELAEFLRSERSSCLHDSITTSWSPGVAMDTVAMPGRIYDADYQCQMIYGAPAKACKRQNRQQICGMLKCQRDSSGTECVTDGRPALQGTSCGSIKWCSRGWCVQRAAQKQHPEVSVEDATAVPNGQANKQTDRLHCSECSTFPYMDTPAPTIESDQIPVEL</sequence>
<feature type="domain" description="Peptidase M12B" evidence="10">
    <location>
        <begin position="62"/>
        <end position="267"/>
    </location>
</feature>
<name>A0A914AIN7_PATMI</name>
<dbReference type="SUPFAM" id="SSF55486">
    <property type="entry name" value="Metalloproteases ('zincins'), catalytic domain"/>
    <property type="match status" value="1"/>
</dbReference>
<feature type="signal peptide" evidence="9">
    <location>
        <begin position="1"/>
        <end position="22"/>
    </location>
</feature>
<dbReference type="GO" id="GO:0006508">
    <property type="term" value="P:proteolysis"/>
    <property type="evidence" value="ECO:0007669"/>
    <property type="project" value="UniProtKB-KW"/>
</dbReference>
<keyword evidence="1" id="KW-0645">Protease</keyword>
<dbReference type="PROSITE" id="PS50215">
    <property type="entry name" value="ADAM_MEPRO"/>
    <property type="match status" value="1"/>
</dbReference>
<dbReference type="AlphaFoldDB" id="A0A914AIN7"/>
<dbReference type="OrthoDB" id="9936463at2759"/>
<evidence type="ECO:0000256" key="7">
    <source>
        <dbReference type="ARBA" id="ARBA00023180"/>
    </source>
</evidence>
<dbReference type="GeneID" id="119734219"/>
<accession>A0A914AIN7</accession>
<evidence type="ECO:0000313" key="11">
    <source>
        <dbReference type="EnsemblMetazoa" id="XP_038063513.1"/>
    </source>
</evidence>
<evidence type="ECO:0000313" key="12">
    <source>
        <dbReference type="Proteomes" id="UP000887568"/>
    </source>
</evidence>
<comment type="caution">
    <text evidence="8">Lacks conserved residue(s) required for the propagation of feature annotation.</text>
</comment>
<dbReference type="Proteomes" id="UP000887568">
    <property type="component" value="Unplaced"/>
</dbReference>
<reference evidence="11" key="1">
    <citation type="submission" date="2022-11" db="UniProtKB">
        <authorList>
            <consortium name="EnsemblMetazoa"/>
        </authorList>
    </citation>
    <scope>IDENTIFICATION</scope>
</reference>
<keyword evidence="5" id="KW-0482">Metalloprotease</keyword>
<keyword evidence="12" id="KW-1185">Reference proteome</keyword>
<dbReference type="GO" id="GO:0046872">
    <property type="term" value="F:metal ion binding"/>
    <property type="evidence" value="ECO:0007669"/>
    <property type="project" value="UniProtKB-KW"/>
</dbReference>
<evidence type="ECO:0000256" key="1">
    <source>
        <dbReference type="ARBA" id="ARBA00022670"/>
    </source>
</evidence>
<dbReference type="InterPro" id="IPR041645">
    <property type="entry name" value="ADAMTS_CR_2"/>
</dbReference>
<evidence type="ECO:0000256" key="5">
    <source>
        <dbReference type="ARBA" id="ARBA00023049"/>
    </source>
</evidence>
<dbReference type="PANTHER" id="PTHR11905">
    <property type="entry name" value="ADAM A DISINTEGRIN AND METALLOPROTEASE DOMAIN"/>
    <property type="match status" value="1"/>
</dbReference>
<keyword evidence="7" id="KW-0325">Glycoprotein</keyword>
<dbReference type="Gene3D" id="3.40.390.10">
    <property type="entry name" value="Collagenase (Catalytic Domain)"/>
    <property type="match status" value="1"/>
</dbReference>
<dbReference type="InterPro" id="IPR024079">
    <property type="entry name" value="MetalloPept_cat_dom_sf"/>
</dbReference>
<keyword evidence="3" id="KW-0378">Hydrolase</keyword>
<dbReference type="PANTHER" id="PTHR11905:SF159">
    <property type="entry name" value="ADAM METALLOPROTEASE"/>
    <property type="match status" value="1"/>
</dbReference>
<protein>
    <recommendedName>
        <fullName evidence="10">Peptidase M12B domain-containing protein</fullName>
    </recommendedName>
</protein>
<keyword evidence="2 8" id="KW-0479">Metal-binding</keyword>
<evidence type="ECO:0000256" key="6">
    <source>
        <dbReference type="ARBA" id="ARBA00023157"/>
    </source>
</evidence>
<evidence type="ECO:0000256" key="9">
    <source>
        <dbReference type="SAM" id="SignalP"/>
    </source>
</evidence>
<dbReference type="Pfam" id="PF17771">
    <property type="entry name" value="ADAMTS_CR_2"/>
    <property type="match status" value="1"/>
</dbReference>
<dbReference type="SMART" id="SM00608">
    <property type="entry name" value="ACR"/>
    <property type="match status" value="1"/>
</dbReference>
<feature type="binding site" evidence="8">
    <location>
        <position position="210"/>
    </location>
    <ligand>
        <name>Zn(2+)</name>
        <dbReference type="ChEBI" id="CHEBI:29105"/>
        <note>catalytic</note>
    </ligand>
</feature>
<dbReference type="OMA" id="MVLSHTI"/>
<feature type="active site" evidence="8">
    <location>
        <position position="207"/>
    </location>
</feature>
<proteinExistence type="predicted"/>
<feature type="binding site" evidence="8">
    <location>
        <position position="206"/>
    </location>
    <ligand>
        <name>Zn(2+)</name>
        <dbReference type="ChEBI" id="CHEBI:29105"/>
        <note>catalytic</note>
    </ligand>
</feature>
<evidence type="ECO:0000256" key="8">
    <source>
        <dbReference type="PROSITE-ProRule" id="PRU00276"/>
    </source>
</evidence>
<keyword evidence="6" id="KW-1015">Disulfide bond</keyword>
<evidence type="ECO:0000259" key="10">
    <source>
        <dbReference type="PROSITE" id="PS50215"/>
    </source>
</evidence>
<dbReference type="Pfam" id="PF01421">
    <property type="entry name" value="Reprolysin"/>
    <property type="match status" value="1"/>
</dbReference>
<dbReference type="InterPro" id="IPR006586">
    <property type="entry name" value="ADAM_Cys-rich"/>
</dbReference>
<dbReference type="GO" id="GO:0004222">
    <property type="term" value="F:metalloendopeptidase activity"/>
    <property type="evidence" value="ECO:0007669"/>
    <property type="project" value="InterPro"/>
</dbReference>
<dbReference type="RefSeq" id="XP_038063513.1">
    <property type="nucleotide sequence ID" value="XM_038207585.1"/>
</dbReference>
<dbReference type="Gene3D" id="3.40.1620.60">
    <property type="match status" value="1"/>
</dbReference>
<dbReference type="InterPro" id="IPR001590">
    <property type="entry name" value="Peptidase_M12B"/>
</dbReference>